<organism evidence="3 4">
    <name type="scientific">Phrynocephalus forsythii</name>
    <dbReference type="NCBI Taxonomy" id="171643"/>
    <lineage>
        <taxon>Eukaryota</taxon>
        <taxon>Metazoa</taxon>
        <taxon>Chordata</taxon>
        <taxon>Craniata</taxon>
        <taxon>Vertebrata</taxon>
        <taxon>Euteleostomi</taxon>
        <taxon>Lepidosauria</taxon>
        <taxon>Squamata</taxon>
        <taxon>Bifurcata</taxon>
        <taxon>Unidentata</taxon>
        <taxon>Episquamata</taxon>
        <taxon>Toxicofera</taxon>
        <taxon>Iguania</taxon>
        <taxon>Acrodonta</taxon>
        <taxon>Agamidae</taxon>
        <taxon>Agaminae</taxon>
        <taxon>Phrynocephalus</taxon>
    </lineage>
</organism>
<keyword evidence="1" id="KW-0175">Coiled coil</keyword>
<name>A0A9Q0XYZ8_9SAUR</name>
<dbReference type="InterPro" id="IPR043450">
    <property type="entry name" value="CCDC89-like"/>
</dbReference>
<evidence type="ECO:0000313" key="3">
    <source>
        <dbReference type="EMBL" id="KAJ7335425.1"/>
    </source>
</evidence>
<dbReference type="Proteomes" id="UP001142489">
    <property type="component" value="Unassembled WGS sequence"/>
</dbReference>
<dbReference type="AlphaFoldDB" id="A0A9Q0XYZ8"/>
<dbReference type="PANTHER" id="PTHR34768:SF3">
    <property type="entry name" value="TUMOR SUPPRESSOR CANDIDATE GENE 1 PROTEIN"/>
    <property type="match status" value="1"/>
</dbReference>
<evidence type="ECO:0000256" key="2">
    <source>
        <dbReference type="SAM" id="MobiDB-lite"/>
    </source>
</evidence>
<evidence type="ECO:0000313" key="4">
    <source>
        <dbReference type="Proteomes" id="UP001142489"/>
    </source>
</evidence>
<proteinExistence type="predicted"/>
<protein>
    <recommendedName>
        <fullName evidence="5">Tumor suppressor candidate 1</fullName>
    </recommendedName>
</protein>
<dbReference type="EMBL" id="JAPFRF010000004">
    <property type="protein sequence ID" value="KAJ7335425.1"/>
    <property type="molecule type" value="Genomic_DNA"/>
</dbReference>
<dbReference type="PANTHER" id="PTHR34768">
    <property type="entry name" value="COILED-COIL DOMAIN-CONTAINING PROTEIN 89"/>
    <property type="match status" value="1"/>
</dbReference>
<reference evidence="3" key="1">
    <citation type="journal article" date="2023" name="DNA Res.">
        <title>Chromosome-level genome assembly of Phrynocephalus forsythii using third-generation DNA sequencing and Hi-C analysis.</title>
        <authorList>
            <person name="Qi Y."/>
            <person name="Zhao W."/>
            <person name="Zhao Y."/>
            <person name="Niu C."/>
            <person name="Cao S."/>
            <person name="Zhang Y."/>
        </authorList>
    </citation>
    <scope>NUCLEOTIDE SEQUENCE</scope>
    <source>
        <tissue evidence="3">Muscle</tissue>
    </source>
</reference>
<feature type="non-terminal residue" evidence="3">
    <location>
        <position position="1"/>
    </location>
</feature>
<evidence type="ECO:0008006" key="5">
    <source>
        <dbReference type="Google" id="ProtNLM"/>
    </source>
</evidence>
<gene>
    <name evidence="3" type="ORF">JRQ81_013366</name>
</gene>
<comment type="caution">
    <text evidence="3">The sequence shown here is derived from an EMBL/GenBank/DDBJ whole genome shotgun (WGS) entry which is preliminary data.</text>
</comment>
<feature type="region of interest" description="Disordered" evidence="2">
    <location>
        <begin position="176"/>
        <end position="218"/>
    </location>
</feature>
<evidence type="ECO:0000256" key="1">
    <source>
        <dbReference type="ARBA" id="ARBA00023054"/>
    </source>
</evidence>
<keyword evidence="4" id="KW-1185">Reference proteome</keyword>
<accession>A0A9Q0XYZ8</accession>
<sequence length="218" mass="23672">EPDVRRNLSPAHRCTKASPKLRPLLLQRVGRSHFPPFPLSGLRGAWKPPRMRRMRGISRQARGGGGGGGCFCGARAGSRDGSCGTRCNSPAARRGLGAEGECCVCVCGGWRGRAAGSPQQLAERYADLAASQAEALRRGEERERQSWRLLDENARLRLENRRLRRENRSLFRQVLKLQQHSQEAEAPDEGVASPPEEEGPSGAKRARAGEEGGGEGAV</sequence>